<evidence type="ECO:0000313" key="3">
    <source>
        <dbReference type="Proteomes" id="UP001519535"/>
    </source>
</evidence>
<comment type="caution">
    <text evidence="2">The sequence shown here is derived from an EMBL/GenBank/DDBJ whole genome shotgun (WGS) entry which is preliminary data.</text>
</comment>
<protein>
    <submittedName>
        <fullName evidence="2">Uncharacterized protein</fullName>
    </submittedName>
</protein>
<sequence>MNHFIVRALGAVAGGVLAVGVSAAGIASATGDDGAAAPVVATSAVGGQPAPAAVPLAAEQAPTGSCHLVWVNIFGPVCMPGR</sequence>
<dbReference type="RefSeq" id="WP_214094931.1">
    <property type="nucleotide sequence ID" value="NZ_JAHCLR010000079.1"/>
</dbReference>
<gene>
    <name evidence="2" type="ORF">KIH27_21130</name>
</gene>
<feature type="signal peptide" evidence="1">
    <location>
        <begin position="1"/>
        <end position="23"/>
    </location>
</feature>
<keyword evidence="3" id="KW-1185">Reference proteome</keyword>
<organism evidence="2 3">
    <name type="scientific">Mycolicibacter acidiphilus</name>
    <dbReference type="NCBI Taxonomy" id="2835306"/>
    <lineage>
        <taxon>Bacteria</taxon>
        <taxon>Bacillati</taxon>
        <taxon>Actinomycetota</taxon>
        <taxon>Actinomycetes</taxon>
        <taxon>Mycobacteriales</taxon>
        <taxon>Mycobacteriaceae</taxon>
        <taxon>Mycolicibacter</taxon>
    </lineage>
</organism>
<accession>A0ABS5RP69</accession>
<proteinExistence type="predicted"/>
<reference evidence="2 3" key="1">
    <citation type="submission" date="2021-05" db="EMBL/GenBank/DDBJ databases">
        <title>Mycobacterium acidophilum sp. nov., an extremely acid-tolerant member of the genus Mycobacterium.</title>
        <authorList>
            <person name="Xia J."/>
        </authorList>
    </citation>
    <scope>NUCLEOTIDE SEQUENCE [LARGE SCALE GENOMIC DNA]</scope>
    <source>
        <strain evidence="2 3">M1</strain>
    </source>
</reference>
<dbReference type="EMBL" id="JAHCLR010000079">
    <property type="protein sequence ID" value="MBS9536090.1"/>
    <property type="molecule type" value="Genomic_DNA"/>
</dbReference>
<evidence type="ECO:0000313" key="2">
    <source>
        <dbReference type="EMBL" id="MBS9536090.1"/>
    </source>
</evidence>
<feature type="chain" id="PRO_5046347178" evidence="1">
    <location>
        <begin position="24"/>
        <end position="82"/>
    </location>
</feature>
<name>A0ABS5RP69_9MYCO</name>
<dbReference type="Proteomes" id="UP001519535">
    <property type="component" value="Unassembled WGS sequence"/>
</dbReference>
<keyword evidence="1" id="KW-0732">Signal</keyword>
<evidence type="ECO:0000256" key="1">
    <source>
        <dbReference type="SAM" id="SignalP"/>
    </source>
</evidence>